<feature type="binding site" evidence="6">
    <location>
        <position position="169"/>
    </location>
    <ligand>
        <name>molybdate</name>
        <dbReference type="ChEBI" id="CHEBI:36264"/>
    </ligand>
</feature>
<keyword evidence="4 7" id="KW-0732">Signal</keyword>
<evidence type="ECO:0000256" key="6">
    <source>
        <dbReference type="PIRSR" id="PIRSR004846-1"/>
    </source>
</evidence>
<dbReference type="PANTHER" id="PTHR30632:SF14">
    <property type="entry name" value="TUNGSTATE_MOLYBDATE_CHROMATE-BINDING PROTEIN MODA"/>
    <property type="match status" value="1"/>
</dbReference>
<comment type="subunit">
    <text evidence="5">The complex is composed of two ATP-binding proteins (ModC), two transmembrane proteins (ModB) and a solute-binding protein (ModA).</text>
</comment>
<dbReference type="EMBL" id="CP034087">
    <property type="protein sequence ID" value="AZG78817.1"/>
    <property type="molecule type" value="Genomic_DNA"/>
</dbReference>
<dbReference type="FunFam" id="3.40.190.10:FF:000035">
    <property type="entry name" value="Molybdate ABC transporter substrate-binding protein"/>
    <property type="match status" value="1"/>
</dbReference>
<evidence type="ECO:0000256" key="5">
    <source>
        <dbReference type="ARBA" id="ARBA00062515"/>
    </source>
</evidence>
<name>A0A3G8MAB5_9HYPH</name>
<dbReference type="GO" id="GO:0015689">
    <property type="term" value="P:molybdate ion transport"/>
    <property type="evidence" value="ECO:0007669"/>
    <property type="project" value="InterPro"/>
</dbReference>
<sequence length="259" mass="27616">MKFVKILSAGILACLLALGPARAGEKLTIAAAADLKFAMDEIAASFRKAHPGEEVDVIYGSSGKFHTQIQQGAPFDIFFSADKGFAEGLKAEGLAVTEPKLYAVGRIVLWSSTRDASKMNLKDLDDPKLNKIAVANPAHAPYGKRAEEALGAVGLWDKLKDKLVFGENIAQTAQFVQTGAADIGVIALSLAKSPALASKGGYALIPDKLHALLEQAFVITKHGAENALAKAFARYMSAKESRQIMIRYGFVLPSETALK</sequence>
<dbReference type="NCBIfam" id="TIGR01256">
    <property type="entry name" value="modA"/>
    <property type="match status" value="1"/>
</dbReference>
<dbReference type="InterPro" id="IPR044084">
    <property type="entry name" value="AvModA-like_subst-bd"/>
</dbReference>
<keyword evidence="2 6" id="KW-0500">Molybdenum</keyword>
<dbReference type="PIRSF" id="PIRSF004846">
    <property type="entry name" value="ModA"/>
    <property type="match status" value="1"/>
</dbReference>
<dbReference type="Pfam" id="PF13531">
    <property type="entry name" value="SBP_bac_11"/>
    <property type="match status" value="1"/>
</dbReference>
<organism evidence="8 9">
    <name type="scientific">Methylocystis rosea</name>
    <dbReference type="NCBI Taxonomy" id="173366"/>
    <lineage>
        <taxon>Bacteria</taxon>
        <taxon>Pseudomonadati</taxon>
        <taxon>Pseudomonadota</taxon>
        <taxon>Alphaproteobacteria</taxon>
        <taxon>Hyphomicrobiales</taxon>
        <taxon>Methylocystaceae</taxon>
        <taxon>Methylocystis</taxon>
    </lineage>
</organism>
<accession>A0A3G8MAB5</accession>
<dbReference type="SUPFAM" id="SSF53850">
    <property type="entry name" value="Periplasmic binding protein-like II"/>
    <property type="match status" value="1"/>
</dbReference>
<comment type="similarity">
    <text evidence="1">Belongs to the bacterial solute-binding protein ModA family.</text>
</comment>
<keyword evidence="3 6" id="KW-0479">Metal-binding</keyword>
<dbReference type="Proteomes" id="UP000273982">
    <property type="component" value="Plasmid pGW6_1"/>
</dbReference>
<dbReference type="GO" id="GO:0046872">
    <property type="term" value="F:metal ion binding"/>
    <property type="evidence" value="ECO:0007669"/>
    <property type="project" value="UniProtKB-KW"/>
</dbReference>
<dbReference type="CDD" id="cd13539">
    <property type="entry name" value="PBP2_AvModA"/>
    <property type="match status" value="1"/>
</dbReference>
<geneLocation type="plasmid" evidence="9">
    <name>pgw6_1</name>
</geneLocation>
<keyword evidence="8" id="KW-0614">Plasmid</keyword>
<dbReference type="PANTHER" id="PTHR30632">
    <property type="entry name" value="MOLYBDATE-BINDING PERIPLASMIC PROTEIN"/>
    <property type="match status" value="1"/>
</dbReference>
<feature type="binding site" evidence="6">
    <location>
        <position position="62"/>
    </location>
    <ligand>
        <name>molybdate</name>
        <dbReference type="ChEBI" id="CHEBI:36264"/>
    </ligand>
</feature>
<evidence type="ECO:0000313" key="8">
    <source>
        <dbReference type="EMBL" id="AZG78817.1"/>
    </source>
</evidence>
<evidence type="ECO:0000256" key="7">
    <source>
        <dbReference type="SAM" id="SignalP"/>
    </source>
</evidence>
<protein>
    <submittedName>
        <fullName evidence="8">Molybdate ABC transporter substrate-binding protein</fullName>
    </submittedName>
</protein>
<feature type="chain" id="PRO_5018122294" evidence="7">
    <location>
        <begin position="24"/>
        <end position="259"/>
    </location>
</feature>
<evidence type="ECO:0000313" key="9">
    <source>
        <dbReference type="Proteomes" id="UP000273982"/>
    </source>
</evidence>
<reference evidence="8 9" key="1">
    <citation type="submission" date="2018-11" db="EMBL/GenBank/DDBJ databases">
        <title>Genome squencing of methanotrophic bacteria isolated from alkaline groundwater in Korea.</title>
        <authorList>
            <person name="Nguyen L.N."/>
        </authorList>
    </citation>
    <scope>NUCLEOTIDE SEQUENCE [LARGE SCALE GENOMIC DNA]</scope>
    <source>
        <strain evidence="8 9">GW6</strain>
        <plasmid evidence="9">pgw6_1</plasmid>
    </source>
</reference>
<dbReference type="AlphaFoldDB" id="A0A3G8MAB5"/>
<dbReference type="GO" id="GO:1901359">
    <property type="term" value="F:tungstate binding"/>
    <property type="evidence" value="ECO:0007669"/>
    <property type="project" value="UniProtKB-ARBA"/>
</dbReference>
<dbReference type="RefSeq" id="WP_124740327.1">
    <property type="nucleotide sequence ID" value="NZ_CP034087.1"/>
</dbReference>
<evidence type="ECO:0000256" key="3">
    <source>
        <dbReference type="ARBA" id="ARBA00022723"/>
    </source>
</evidence>
<dbReference type="Gene3D" id="3.40.190.10">
    <property type="entry name" value="Periplasmic binding protein-like II"/>
    <property type="match status" value="2"/>
</dbReference>
<dbReference type="InterPro" id="IPR050682">
    <property type="entry name" value="ModA/WtpA"/>
</dbReference>
<evidence type="ECO:0000256" key="1">
    <source>
        <dbReference type="ARBA" id="ARBA00009175"/>
    </source>
</evidence>
<dbReference type="GO" id="GO:0030973">
    <property type="term" value="F:molybdate ion binding"/>
    <property type="evidence" value="ECO:0007669"/>
    <property type="project" value="InterPro"/>
</dbReference>
<feature type="signal peptide" evidence="7">
    <location>
        <begin position="1"/>
        <end position="23"/>
    </location>
</feature>
<proteinExistence type="inferred from homology"/>
<evidence type="ECO:0000256" key="2">
    <source>
        <dbReference type="ARBA" id="ARBA00022505"/>
    </source>
</evidence>
<gene>
    <name evidence="8" type="primary">modA</name>
    <name evidence="8" type="ORF">EHO51_18435</name>
</gene>
<evidence type="ECO:0000256" key="4">
    <source>
        <dbReference type="ARBA" id="ARBA00022729"/>
    </source>
</evidence>
<dbReference type="InterPro" id="IPR005950">
    <property type="entry name" value="ModA"/>
</dbReference>
<dbReference type="KEGG" id="mros:EHO51_18435"/>